<dbReference type="Proteomes" id="UP000190064">
    <property type="component" value="Unassembled WGS sequence"/>
</dbReference>
<dbReference type="RefSeq" id="WP_078320146.1">
    <property type="nucleotide sequence ID" value="NZ_FXTS01000006.1"/>
</dbReference>
<feature type="domain" description="Type II restriction endonuclease EcoO109IR" evidence="1">
    <location>
        <begin position="9"/>
        <end position="202"/>
    </location>
</feature>
<comment type="caution">
    <text evidence="2">The sequence shown here is derived from an EMBL/GenBank/DDBJ whole genome shotgun (WGS) entry which is preliminary data.</text>
</comment>
<protein>
    <recommendedName>
        <fullName evidence="1">Type II restriction endonuclease EcoO109IR domain-containing protein</fullName>
    </recommendedName>
</protein>
<reference evidence="2" key="1">
    <citation type="submission" date="2017-02" db="EMBL/GenBank/DDBJ databases">
        <title>Draft Genome Sequence of the Salt Water Bacterium Oceanospirillum linum ATCC 11336.</title>
        <authorList>
            <person name="Trachtenberg A.M."/>
            <person name="Carney J.G."/>
            <person name="Linnane J.D."/>
            <person name="Rheaume B.A."/>
            <person name="Pitts N.L."/>
            <person name="Mykles D.L."/>
            <person name="Maclea K.S."/>
        </authorList>
    </citation>
    <scope>NUCLEOTIDE SEQUENCE [LARGE SCALE GENOMIC DNA]</scope>
    <source>
        <strain evidence="2">ATCC 11336</strain>
    </source>
</reference>
<name>A0A1T1H9Z8_OCELI</name>
<dbReference type="SUPFAM" id="SSF52980">
    <property type="entry name" value="Restriction endonuclease-like"/>
    <property type="match status" value="1"/>
</dbReference>
<dbReference type="CDD" id="cd22345">
    <property type="entry name" value="PDDEXK_nuclease"/>
    <property type="match status" value="1"/>
</dbReference>
<organism evidence="2 3">
    <name type="scientific">Oceanospirillum linum</name>
    <dbReference type="NCBI Taxonomy" id="966"/>
    <lineage>
        <taxon>Bacteria</taxon>
        <taxon>Pseudomonadati</taxon>
        <taxon>Pseudomonadota</taxon>
        <taxon>Gammaproteobacteria</taxon>
        <taxon>Oceanospirillales</taxon>
        <taxon>Oceanospirillaceae</taxon>
        <taxon>Oceanospirillum</taxon>
    </lineage>
</organism>
<accession>A0A1T1H9Z8</accession>
<dbReference type="AlphaFoldDB" id="A0A1T1H9Z8"/>
<dbReference type="REBASE" id="203562">
    <property type="entry name" value="Oli11336ORF212515P"/>
</dbReference>
<sequence length="259" mass="29524">MIKQDALDREISRLLNILYEKRFAKLDEIDLKRLLKKNPYLFRSIGLNDSSELIEAMLDAFLSSSDETLFGNDFFEPLAFWTAKNAVLVDHEKRESVTVGSASGTDLAIETANSYLAIAVKSGTNIFNSQSTKGQSTEFLELKSRLRKLGKEIRPIIGYGYGRNKAAKASKTEKHAGQAFWYLLSGEKDFYLRISDSIGKFALEHRQQYMESYKRTKNRLLKQLAINFVDDSGELNWHKIVEYNSSIDKPCKLLEPTSN</sequence>
<dbReference type="EMBL" id="MTSD02000005">
    <property type="protein sequence ID" value="OOV86691.1"/>
    <property type="molecule type" value="Genomic_DNA"/>
</dbReference>
<dbReference type="Pfam" id="PF14511">
    <property type="entry name" value="RE_EcoO109I"/>
    <property type="match status" value="1"/>
</dbReference>
<dbReference type="InterPro" id="IPR032793">
    <property type="entry name" value="RE_EcoO109IR"/>
</dbReference>
<evidence type="ECO:0000313" key="3">
    <source>
        <dbReference type="Proteomes" id="UP000190064"/>
    </source>
</evidence>
<keyword evidence="3" id="KW-1185">Reference proteome</keyword>
<evidence type="ECO:0000313" key="2">
    <source>
        <dbReference type="EMBL" id="OOV86691.1"/>
    </source>
</evidence>
<gene>
    <name evidence="2" type="ORF">BTA35_0212515</name>
</gene>
<proteinExistence type="predicted"/>
<dbReference type="InterPro" id="IPR011335">
    <property type="entry name" value="Restrct_endonuc-II-like"/>
</dbReference>
<evidence type="ECO:0000259" key="1">
    <source>
        <dbReference type="Pfam" id="PF14511"/>
    </source>
</evidence>